<sequence>MVFLIEIPYLHFSTRYGKCHTYIFLTQYGFDTIPTFHTLSWNNHGLIPNSYIITHYIFQSFTNKHLIPTI</sequence>
<keyword evidence="2" id="KW-1185">Reference proteome</keyword>
<gene>
    <name evidence="1" type="ORF">F383_23250</name>
</gene>
<name>A0A0B0NMX1_GOSAR</name>
<protein>
    <submittedName>
        <fullName evidence="1">Uncharacterized protein</fullName>
    </submittedName>
</protein>
<dbReference type="Proteomes" id="UP000032142">
    <property type="component" value="Unassembled WGS sequence"/>
</dbReference>
<dbReference type="AlphaFoldDB" id="A0A0B0NMX1"/>
<dbReference type="EMBL" id="KN404808">
    <property type="protein sequence ID" value="KHG15878.1"/>
    <property type="molecule type" value="Genomic_DNA"/>
</dbReference>
<evidence type="ECO:0000313" key="1">
    <source>
        <dbReference type="EMBL" id="KHG15878.1"/>
    </source>
</evidence>
<reference evidence="2" key="1">
    <citation type="submission" date="2014-09" db="EMBL/GenBank/DDBJ databases">
        <authorList>
            <person name="Mudge J."/>
            <person name="Ramaraj T."/>
            <person name="Lindquist I.E."/>
            <person name="Bharti A.K."/>
            <person name="Sundararajan A."/>
            <person name="Cameron C.T."/>
            <person name="Woodward J.E."/>
            <person name="May G.D."/>
            <person name="Brubaker C."/>
            <person name="Broadhvest J."/>
            <person name="Wilkins T.A."/>
        </authorList>
    </citation>
    <scope>NUCLEOTIDE SEQUENCE</scope>
    <source>
        <strain evidence="2">cv. AKA8401</strain>
    </source>
</reference>
<accession>A0A0B0NMX1</accession>
<proteinExistence type="predicted"/>
<organism evidence="1 2">
    <name type="scientific">Gossypium arboreum</name>
    <name type="common">Tree cotton</name>
    <name type="synonym">Gossypium nanking</name>
    <dbReference type="NCBI Taxonomy" id="29729"/>
    <lineage>
        <taxon>Eukaryota</taxon>
        <taxon>Viridiplantae</taxon>
        <taxon>Streptophyta</taxon>
        <taxon>Embryophyta</taxon>
        <taxon>Tracheophyta</taxon>
        <taxon>Spermatophyta</taxon>
        <taxon>Magnoliopsida</taxon>
        <taxon>eudicotyledons</taxon>
        <taxon>Gunneridae</taxon>
        <taxon>Pentapetalae</taxon>
        <taxon>rosids</taxon>
        <taxon>malvids</taxon>
        <taxon>Malvales</taxon>
        <taxon>Malvaceae</taxon>
        <taxon>Malvoideae</taxon>
        <taxon>Gossypium</taxon>
    </lineage>
</organism>
<evidence type="ECO:0000313" key="2">
    <source>
        <dbReference type="Proteomes" id="UP000032142"/>
    </source>
</evidence>